<evidence type="ECO:0000256" key="1">
    <source>
        <dbReference type="ARBA" id="ARBA00005206"/>
    </source>
</evidence>
<proteinExistence type="inferred from homology"/>
<dbReference type="EC" id="1.4.1.1" evidence="3"/>
<dbReference type="SUPFAM" id="SSF51735">
    <property type="entry name" value="NAD(P)-binding Rossmann-fold domains"/>
    <property type="match status" value="1"/>
</dbReference>
<dbReference type="SMART" id="SM01002">
    <property type="entry name" value="AlaDh_PNT_C"/>
    <property type="match status" value="1"/>
</dbReference>
<protein>
    <recommendedName>
        <fullName evidence="3">alanine dehydrogenase</fullName>
        <ecNumber evidence="3">1.4.1.1</ecNumber>
    </recommendedName>
</protein>
<gene>
    <name evidence="7" type="primary">ald</name>
    <name evidence="7" type="ORF">CFX0092_A0461</name>
</gene>
<dbReference type="SUPFAM" id="SSF52283">
    <property type="entry name" value="Formate/glycerate dehydrogenase catalytic domain-like"/>
    <property type="match status" value="1"/>
</dbReference>
<keyword evidence="8" id="KW-1185">Reference proteome</keyword>
<comment type="similarity">
    <text evidence="2">Belongs to the AlaDH/PNT family.</text>
</comment>
<evidence type="ECO:0000259" key="5">
    <source>
        <dbReference type="SMART" id="SM01002"/>
    </source>
</evidence>
<dbReference type="RefSeq" id="WP_095041966.1">
    <property type="nucleotide sequence ID" value="NZ_LN890655.1"/>
</dbReference>
<comment type="pathway">
    <text evidence="1">Amino-acid degradation; L-alanine degradation via dehydrogenase pathway; NH(3) and pyruvate from L-alanine: step 1/1.</text>
</comment>
<evidence type="ECO:0000259" key="6">
    <source>
        <dbReference type="SMART" id="SM01003"/>
    </source>
</evidence>
<dbReference type="OrthoDB" id="9804592at2"/>
<dbReference type="GO" id="GO:0000286">
    <property type="term" value="F:alanine dehydrogenase activity"/>
    <property type="evidence" value="ECO:0007669"/>
    <property type="project" value="UniProtKB-EC"/>
</dbReference>
<feature type="domain" description="Alanine dehydrogenase/pyridine nucleotide transhydrogenase NAD(H)-binding" evidence="5">
    <location>
        <begin position="150"/>
        <end position="298"/>
    </location>
</feature>
<dbReference type="CDD" id="cd05305">
    <property type="entry name" value="L-AlaDH"/>
    <property type="match status" value="1"/>
</dbReference>
<dbReference type="InterPro" id="IPR008141">
    <property type="entry name" value="Ala_DH"/>
</dbReference>
<dbReference type="AlphaFoldDB" id="A0A160SZ87"/>
<dbReference type="Gene3D" id="3.40.50.720">
    <property type="entry name" value="NAD(P)-binding Rossmann-like Domain"/>
    <property type="match status" value="2"/>
</dbReference>
<dbReference type="InterPro" id="IPR007886">
    <property type="entry name" value="AlaDH/PNT_N"/>
</dbReference>
<dbReference type="SMART" id="SM01003">
    <property type="entry name" value="AlaDh_PNT_N"/>
    <property type="match status" value="1"/>
</dbReference>
<dbReference type="Proteomes" id="UP000215027">
    <property type="component" value="Chromosome I"/>
</dbReference>
<dbReference type="GO" id="GO:0005886">
    <property type="term" value="C:plasma membrane"/>
    <property type="evidence" value="ECO:0007669"/>
    <property type="project" value="TreeGrafter"/>
</dbReference>
<feature type="domain" description="Alanine dehydrogenase/pyridine nucleotide transhydrogenase N-terminal" evidence="6">
    <location>
        <begin position="4"/>
        <end position="138"/>
    </location>
</feature>
<keyword evidence="4 7" id="KW-0560">Oxidoreductase</keyword>
<name>A0A160SZ87_9CHLR</name>
<dbReference type="InterPro" id="IPR036291">
    <property type="entry name" value="NAD(P)-bd_dom_sf"/>
</dbReference>
<organism evidence="7 8">
    <name type="scientific">Candidatus Promineifilum breve</name>
    <dbReference type="NCBI Taxonomy" id="1806508"/>
    <lineage>
        <taxon>Bacteria</taxon>
        <taxon>Bacillati</taxon>
        <taxon>Chloroflexota</taxon>
        <taxon>Ardenticatenia</taxon>
        <taxon>Candidatus Promineifilales</taxon>
        <taxon>Candidatus Promineifilaceae</taxon>
        <taxon>Candidatus Promineifilum</taxon>
    </lineage>
</organism>
<accession>A0A160SZ87</accession>
<evidence type="ECO:0000313" key="8">
    <source>
        <dbReference type="Proteomes" id="UP000215027"/>
    </source>
</evidence>
<evidence type="ECO:0000256" key="2">
    <source>
        <dbReference type="ARBA" id="ARBA00005689"/>
    </source>
</evidence>
<dbReference type="Pfam" id="PF05222">
    <property type="entry name" value="AlaDh_PNT_N"/>
    <property type="match status" value="1"/>
</dbReference>
<evidence type="ECO:0000256" key="4">
    <source>
        <dbReference type="ARBA" id="ARBA00023002"/>
    </source>
</evidence>
<dbReference type="KEGG" id="pbf:CFX0092_A0461"/>
<dbReference type="Pfam" id="PF01262">
    <property type="entry name" value="AlaDh_PNT_C"/>
    <property type="match status" value="1"/>
</dbReference>
<evidence type="ECO:0000313" key="7">
    <source>
        <dbReference type="EMBL" id="CUS02342.2"/>
    </source>
</evidence>
<reference evidence="7" key="1">
    <citation type="submission" date="2016-01" db="EMBL/GenBank/DDBJ databases">
        <authorList>
            <person name="Mcilroy J.S."/>
            <person name="Karst M S."/>
            <person name="Albertsen M."/>
        </authorList>
    </citation>
    <scope>NUCLEOTIDE SEQUENCE</scope>
    <source>
        <strain evidence="7">Cfx-K</strain>
    </source>
</reference>
<evidence type="ECO:0000256" key="3">
    <source>
        <dbReference type="ARBA" id="ARBA00012897"/>
    </source>
</evidence>
<dbReference type="PANTHER" id="PTHR42795">
    <property type="entry name" value="ALANINE DEHYDROGENASE"/>
    <property type="match status" value="1"/>
</dbReference>
<sequence length="384" mass="40898">MEFSIPKEVRDLESRVGLTPAGVSSLVRRGHTVYVEKNAGVAAGFSDETYRHSGARVVYSAAEAYGRADVVVKVTRPTAAEHTLFRSGQTIMAFLHMAVASPDFLVALHDREITAIAYEMIERPNGARPILVPMSEVAGRLAPMVAGQLLMTPGGGRGTLLSGIPGVPRGVVVIIGGGVLGANAARAFLNVGAQVVVLDNDISRLQHLDEVLNGRVTTMLSTNYNLDRVTEFADVIVGAVLSSGRRAPIVITREMVSHMRPGAVFIDFSIDQGGCSETSRPTTLRDQTYIVDGVIHYCVPNLTAAVARTTSYGLTNSLLPYLIAMGEFGILGTLERIPEITPGLNLYQGKLCNRELAQALGKKLEISLPHTNSNAAVAPVGGEQ</sequence>
<dbReference type="EMBL" id="LN890655">
    <property type="protein sequence ID" value="CUS02342.2"/>
    <property type="molecule type" value="Genomic_DNA"/>
</dbReference>
<dbReference type="GO" id="GO:0042853">
    <property type="term" value="P:L-alanine catabolic process"/>
    <property type="evidence" value="ECO:0007669"/>
    <property type="project" value="InterPro"/>
</dbReference>
<dbReference type="InterPro" id="IPR007698">
    <property type="entry name" value="AlaDH/PNT_NAD(H)-bd"/>
</dbReference>
<dbReference type="PANTHER" id="PTHR42795:SF1">
    <property type="entry name" value="ALANINE DEHYDROGENASE"/>
    <property type="match status" value="1"/>
</dbReference>